<evidence type="ECO:0000259" key="1">
    <source>
        <dbReference type="Pfam" id="PF07883"/>
    </source>
</evidence>
<evidence type="ECO:0000313" key="3">
    <source>
        <dbReference type="EMBL" id="RGU59106.1"/>
    </source>
</evidence>
<dbReference type="EMBL" id="QRYC01000001">
    <property type="protein sequence ID" value="RGU59106.1"/>
    <property type="molecule type" value="Genomic_DNA"/>
</dbReference>
<protein>
    <submittedName>
        <fullName evidence="3">Cupin domain-containing protein</fullName>
    </submittedName>
</protein>
<dbReference type="Pfam" id="PF07883">
    <property type="entry name" value="Cupin_2"/>
    <property type="match status" value="1"/>
</dbReference>
<sequence>MKPENIFAQIAEAGEEEQFDLLFKSPNCRIDRIVSSGHSSPKGFWYDQENDEFILLIQGEATLEFEDRKVTLKKGDYLHIPKNCKHRLDSTSIDPVCVWLCVFDIE</sequence>
<dbReference type="Gene3D" id="2.60.120.10">
    <property type="entry name" value="Jelly Rolls"/>
    <property type="match status" value="1"/>
</dbReference>
<comment type="caution">
    <text evidence="3">The sequence shown here is derived from an EMBL/GenBank/DDBJ whole genome shotgun (WGS) entry which is preliminary data.</text>
</comment>
<reference evidence="3 4" key="1">
    <citation type="submission" date="2018-08" db="EMBL/GenBank/DDBJ databases">
        <title>A genome reference for cultivated species of the human gut microbiota.</title>
        <authorList>
            <person name="Zou Y."/>
            <person name="Xue W."/>
            <person name="Luo G."/>
        </authorList>
    </citation>
    <scope>NUCLEOTIDE SEQUENCE [LARGE SCALE GENOMIC DNA]</scope>
    <source>
        <strain evidence="3 4">AF16-14</strain>
    </source>
</reference>
<proteinExistence type="predicted"/>
<reference evidence="2" key="2">
    <citation type="submission" date="2023-01" db="EMBL/GenBank/DDBJ databases">
        <title>Human gut microbiome strain richness.</title>
        <authorList>
            <person name="Chen-Liaw A."/>
        </authorList>
    </citation>
    <scope>NUCLEOTIDE SEQUENCE</scope>
    <source>
        <strain evidence="2">RTP21484st1_B7_RTP21484_190118</strain>
    </source>
</reference>
<name>A0A1Y3ZU15_9BACT</name>
<dbReference type="Proteomes" id="UP001212263">
    <property type="component" value="Unassembled WGS sequence"/>
</dbReference>
<dbReference type="SUPFAM" id="SSF51182">
    <property type="entry name" value="RmlC-like cupins"/>
    <property type="match status" value="1"/>
</dbReference>
<dbReference type="Proteomes" id="UP000284243">
    <property type="component" value="Unassembled WGS sequence"/>
</dbReference>
<organism evidence="3 4">
    <name type="scientific">Odoribacter splanchnicus</name>
    <dbReference type="NCBI Taxonomy" id="28118"/>
    <lineage>
        <taxon>Bacteria</taxon>
        <taxon>Pseudomonadati</taxon>
        <taxon>Bacteroidota</taxon>
        <taxon>Bacteroidia</taxon>
        <taxon>Bacteroidales</taxon>
        <taxon>Odoribacteraceae</taxon>
        <taxon>Odoribacter</taxon>
    </lineage>
</organism>
<dbReference type="InterPro" id="IPR014710">
    <property type="entry name" value="RmlC-like_jellyroll"/>
</dbReference>
<gene>
    <name evidence="3" type="ORF">DWW57_01265</name>
    <name evidence="2" type="ORF">PN645_17560</name>
</gene>
<dbReference type="InterPro" id="IPR013096">
    <property type="entry name" value="Cupin_2"/>
</dbReference>
<dbReference type="AlphaFoldDB" id="A0A1Y3ZU15"/>
<accession>A0A1Y3ZU15</accession>
<dbReference type="RefSeq" id="WP_046406016.1">
    <property type="nucleotide sequence ID" value="NZ_CABJFF010000023.1"/>
</dbReference>
<feature type="domain" description="Cupin type-2" evidence="1">
    <location>
        <begin position="48"/>
        <end position="103"/>
    </location>
</feature>
<evidence type="ECO:0000313" key="4">
    <source>
        <dbReference type="Proteomes" id="UP000284243"/>
    </source>
</evidence>
<evidence type="ECO:0000313" key="2">
    <source>
        <dbReference type="EMBL" id="MDB9224787.1"/>
    </source>
</evidence>
<dbReference type="CDD" id="cd06981">
    <property type="entry name" value="cupin_reut_a1446"/>
    <property type="match status" value="1"/>
</dbReference>
<dbReference type="EMBL" id="JAQMRD010000031">
    <property type="protein sequence ID" value="MDB9224787.1"/>
    <property type="molecule type" value="Genomic_DNA"/>
</dbReference>
<dbReference type="InterPro" id="IPR011051">
    <property type="entry name" value="RmlC_Cupin_sf"/>
</dbReference>